<dbReference type="AlphaFoldDB" id="A0A6A6L5D2"/>
<keyword evidence="3" id="KW-1185">Reference proteome</keyword>
<feature type="domain" description="DUF4219" evidence="1">
    <location>
        <begin position="2"/>
        <end position="28"/>
    </location>
</feature>
<protein>
    <recommendedName>
        <fullName evidence="1">DUF4219 domain-containing protein</fullName>
    </recommendedName>
</protein>
<accession>A0A6A6L5D2</accession>
<dbReference type="PANTHER" id="PTHR47481">
    <property type="match status" value="1"/>
</dbReference>
<name>A0A6A6L5D2_HEVBR</name>
<gene>
    <name evidence="2" type="ORF">GH714_000485</name>
</gene>
<dbReference type="Pfam" id="PF13961">
    <property type="entry name" value="DUF4219"/>
    <property type="match status" value="1"/>
</dbReference>
<dbReference type="PANTHER" id="PTHR47481:SF36">
    <property type="entry name" value="CCHC-TYPE DOMAIN-CONTAINING PROTEIN"/>
    <property type="match status" value="1"/>
</dbReference>
<organism evidence="2 3">
    <name type="scientific">Hevea brasiliensis</name>
    <name type="common">Para rubber tree</name>
    <name type="synonym">Siphonia brasiliensis</name>
    <dbReference type="NCBI Taxonomy" id="3981"/>
    <lineage>
        <taxon>Eukaryota</taxon>
        <taxon>Viridiplantae</taxon>
        <taxon>Streptophyta</taxon>
        <taxon>Embryophyta</taxon>
        <taxon>Tracheophyta</taxon>
        <taxon>Spermatophyta</taxon>
        <taxon>Magnoliopsida</taxon>
        <taxon>eudicotyledons</taxon>
        <taxon>Gunneridae</taxon>
        <taxon>Pentapetalae</taxon>
        <taxon>rosids</taxon>
        <taxon>fabids</taxon>
        <taxon>Malpighiales</taxon>
        <taxon>Euphorbiaceae</taxon>
        <taxon>Crotonoideae</taxon>
        <taxon>Micrandreae</taxon>
        <taxon>Hevea</taxon>
    </lineage>
</organism>
<evidence type="ECO:0000313" key="3">
    <source>
        <dbReference type="Proteomes" id="UP000467840"/>
    </source>
</evidence>
<sequence length="250" mass="28347">MLNHNNYSTWSIRMQYYLLGQDLWSIVKGSDTTPPIDDEEAKKWRIKATKAMSVSQANLTISQYFTKVKSICIDISKLDPENKIGDLRLRRIIIHGLRPEYVTPVTPTRGWAKKPTLTELDNLLANQEALNKQMSGVTIKDKEKTLFINNKKNFKEKFKNGEEEGNVAASTSNGSEVEWDLQTSIAVEKEADLCQLSESKEEVTLATPCNEVVNYKEDWIVDFGCSNHITGDTGKLSDMISIRDVEFGDY</sequence>
<comment type="caution">
    <text evidence="2">The sequence shown here is derived from an EMBL/GenBank/DDBJ whole genome shotgun (WGS) entry which is preliminary data.</text>
</comment>
<proteinExistence type="predicted"/>
<evidence type="ECO:0000259" key="1">
    <source>
        <dbReference type="Pfam" id="PF13961"/>
    </source>
</evidence>
<reference evidence="2 3" key="1">
    <citation type="journal article" date="2020" name="Mol. Plant">
        <title>The Chromosome-Based Rubber Tree Genome Provides New Insights into Spurge Genome Evolution and Rubber Biosynthesis.</title>
        <authorList>
            <person name="Liu J."/>
            <person name="Shi C."/>
            <person name="Shi C.C."/>
            <person name="Li W."/>
            <person name="Zhang Q.J."/>
            <person name="Zhang Y."/>
            <person name="Li K."/>
            <person name="Lu H.F."/>
            <person name="Shi C."/>
            <person name="Zhu S.T."/>
            <person name="Xiao Z.Y."/>
            <person name="Nan H."/>
            <person name="Yue Y."/>
            <person name="Zhu X.G."/>
            <person name="Wu Y."/>
            <person name="Hong X.N."/>
            <person name="Fan G.Y."/>
            <person name="Tong Y."/>
            <person name="Zhang D."/>
            <person name="Mao C.L."/>
            <person name="Liu Y.L."/>
            <person name="Hao S.J."/>
            <person name="Liu W.Q."/>
            <person name="Lv M.Q."/>
            <person name="Zhang H.B."/>
            <person name="Liu Y."/>
            <person name="Hu-Tang G.R."/>
            <person name="Wang J.P."/>
            <person name="Wang J.H."/>
            <person name="Sun Y.H."/>
            <person name="Ni S.B."/>
            <person name="Chen W.B."/>
            <person name="Zhang X.C."/>
            <person name="Jiao Y.N."/>
            <person name="Eichler E.E."/>
            <person name="Li G.H."/>
            <person name="Liu X."/>
            <person name="Gao L.Z."/>
        </authorList>
    </citation>
    <scope>NUCLEOTIDE SEQUENCE [LARGE SCALE GENOMIC DNA]</scope>
    <source>
        <strain evidence="3">cv. GT1</strain>
        <tissue evidence="2">Leaf</tissue>
    </source>
</reference>
<dbReference type="Proteomes" id="UP000467840">
    <property type="component" value="Chromosome 18"/>
</dbReference>
<dbReference type="EMBL" id="JAAGAX010000012">
    <property type="protein sequence ID" value="KAF2296600.1"/>
    <property type="molecule type" value="Genomic_DNA"/>
</dbReference>
<dbReference type="InterPro" id="IPR025314">
    <property type="entry name" value="DUF4219"/>
</dbReference>
<evidence type="ECO:0000313" key="2">
    <source>
        <dbReference type="EMBL" id="KAF2296600.1"/>
    </source>
</evidence>